<dbReference type="InterPro" id="IPR037607">
    <property type="entry name" value="DGK"/>
</dbReference>
<dbReference type="SUPFAM" id="SSF111331">
    <property type="entry name" value="NAD kinase/diacylglycerol kinase-like"/>
    <property type="match status" value="1"/>
</dbReference>
<dbReference type="AlphaFoldDB" id="A0A7R9ZRF4"/>
<dbReference type="InterPro" id="IPR000756">
    <property type="entry name" value="Diacylglycerol_kin_accessory"/>
</dbReference>
<protein>
    <recommendedName>
        <fullName evidence="6">Diacylglycerol kinase accessory domain-containing protein</fullName>
    </recommendedName>
</protein>
<dbReference type="GO" id="GO:0008270">
    <property type="term" value="F:zinc ion binding"/>
    <property type="evidence" value="ECO:0007669"/>
    <property type="project" value="UniProtKB-KW"/>
</dbReference>
<keyword evidence="3" id="KW-0862">Zinc</keyword>
<keyword evidence="4" id="KW-0418">Kinase</keyword>
<gene>
    <name evidence="7" type="ORF">CAUS1442_LOCUS13445</name>
</gene>
<dbReference type="EMBL" id="HBEF01021717">
    <property type="protein sequence ID" value="CAD8341310.1"/>
    <property type="molecule type" value="Transcribed_RNA"/>
</dbReference>
<dbReference type="GO" id="GO:0005524">
    <property type="term" value="F:ATP binding"/>
    <property type="evidence" value="ECO:0007669"/>
    <property type="project" value="UniProtKB-KW"/>
</dbReference>
<evidence type="ECO:0000256" key="5">
    <source>
        <dbReference type="ARBA" id="ARBA00022840"/>
    </source>
</evidence>
<evidence type="ECO:0000313" key="7">
    <source>
        <dbReference type="EMBL" id="CAD8341310.1"/>
    </source>
</evidence>
<keyword evidence="3" id="KW-0479">Metal-binding</keyword>
<dbReference type="GO" id="GO:0004143">
    <property type="term" value="F:ATP-dependent diacylglycerol kinase activity"/>
    <property type="evidence" value="ECO:0007669"/>
    <property type="project" value="InterPro"/>
</dbReference>
<accession>A0A7R9ZRF4</accession>
<dbReference type="InterPro" id="IPR016064">
    <property type="entry name" value="NAD/diacylglycerol_kinase_sf"/>
</dbReference>
<sequence>MLNIDSYAGGMPLWATATKLHQPQQQQQKVDRRGQLKRSWSLGSIGKIPKRNSAFDRIDSFEDLRYLDLSEEERYHHVTSCERPSSCQDGLLDIVTVRGTFHLGQIRVGLSHANRLCQCREARIVMKRKNPVQIDGEPWRQDACTLHVHRKRDAAIMLHRSANENIGVETEMANLLDWAQEKSYINEDVHATMMKEFSRRIESKIRQRRVKSQDNIMGSLKRAIGSTNTFQQTKDKPVMF</sequence>
<evidence type="ECO:0000256" key="4">
    <source>
        <dbReference type="ARBA" id="ARBA00022777"/>
    </source>
</evidence>
<evidence type="ECO:0000256" key="3">
    <source>
        <dbReference type="ARBA" id="ARBA00022771"/>
    </source>
</evidence>
<dbReference type="Gene3D" id="2.60.200.40">
    <property type="match status" value="1"/>
</dbReference>
<dbReference type="Pfam" id="PF00609">
    <property type="entry name" value="DAGK_acc"/>
    <property type="match status" value="1"/>
</dbReference>
<organism evidence="7">
    <name type="scientific">Craspedostauros australis</name>
    <dbReference type="NCBI Taxonomy" id="1486917"/>
    <lineage>
        <taxon>Eukaryota</taxon>
        <taxon>Sar</taxon>
        <taxon>Stramenopiles</taxon>
        <taxon>Ochrophyta</taxon>
        <taxon>Bacillariophyta</taxon>
        <taxon>Bacillariophyceae</taxon>
        <taxon>Bacillariophycidae</taxon>
        <taxon>Naviculales</taxon>
        <taxon>Naviculaceae</taxon>
        <taxon>Craspedostauros</taxon>
    </lineage>
</organism>
<proteinExistence type="predicted"/>
<feature type="domain" description="Diacylglycerol kinase accessory" evidence="6">
    <location>
        <begin position="44"/>
        <end position="138"/>
    </location>
</feature>
<reference evidence="7" key="1">
    <citation type="submission" date="2021-01" db="EMBL/GenBank/DDBJ databases">
        <authorList>
            <person name="Corre E."/>
            <person name="Pelletier E."/>
            <person name="Niang G."/>
            <person name="Scheremetjew M."/>
            <person name="Finn R."/>
            <person name="Kale V."/>
            <person name="Holt S."/>
            <person name="Cochrane G."/>
            <person name="Meng A."/>
            <person name="Brown T."/>
            <person name="Cohen L."/>
        </authorList>
    </citation>
    <scope>NUCLEOTIDE SEQUENCE</scope>
    <source>
        <strain evidence="7">CCMP3328</strain>
    </source>
</reference>
<dbReference type="SMART" id="SM00045">
    <property type="entry name" value="DAGKa"/>
    <property type="match status" value="1"/>
</dbReference>
<keyword evidence="5" id="KW-0067">ATP-binding</keyword>
<evidence type="ECO:0000259" key="6">
    <source>
        <dbReference type="SMART" id="SM00045"/>
    </source>
</evidence>
<keyword evidence="1" id="KW-0808">Transferase</keyword>
<keyword evidence="2" id="KW-0547">Nucleotide-binding</keyword>
<dbReference type="PANTHER" id="PTHR11255:SF54">
    <property type="entry name" value="DIACYLGLYCEROL KINASE THETA"/>
    <property type="match status" value="1"/>
</dbReference>
<dbReference type="GO" id="GO:0016020">
    <property type="term" value="C:membrane"/>
    <property type="evidence" value="ECO:0007669"/>
    <property type="project" value="UniProtKB-SubCell"/>
</dbReference>
<dbReference type="PANTHER" id="PTHR11255">
    <property type="entry name" value="DIACYLGLYCEROL KINASE"/>
    <property type="match status" value="1"/>
</dbReference>
<evidence type="ECO:0000256" key="1">
    <source>
        <dbReference type="ARBA" id="ARBA00022679"/>
    </source>
</evidence>
<keyword evidence="3" id="KW-0863">Zinc-finger</keyword>
<evidence type="ECO:0000256" key="2">
    <source>
        <dbReference type="ARBA" id="ARBA00022741"/>
    </source>
</evidence>
<dbReference type="GO" id="GO:0007200">
    <property type="term" value="P:phospholipase C-activating G protein-coupled receptor signaling pathway"/>
    <property type="evidence" value="ECO:0007669"/>
    <property type="project" value="InterPro"/>
</dbReference>
<name>A0A7R9ZRF4_9STRA</name>